<organism evidence="2">
    <name type="scientific">Siphoviridae sp. ctqPo10</name>
    <dbReference type="NCBI Taxonomy" id="2827948"/>
    <lineage>
        <taxon>Viruses</taxon>
        <taxon>Duplodnaviria</taxon>
        <taxon>Heunggongvirae</taxon>
        <taxon>Uroviricota</taxon>
        <taxon>Caudoviricetes</taxon>
    </lineage>
</organism>
<name>A0A8S5SUC8_9CAUD</name>
<proteinExistence type="predicted"/>
<sequence length="105" mass="11543">MITSYTDHNRLIVLFPIICGYFVSISDISNDSLHPTALHSLLSVSSVMFSVLLLSRLLMLCLLSPVALHISFCLISLSNIMCLIASVTSSILLYSIIIYTLPPKV</sequence>
<feature type="transmembrane region" description="Helical" evidence="1">
    <location>
        <begin position="12"/>
        <end position="29"/>
    </location>
</feature>
<keyword evidence="1" id="KW-0812">Transmembrane</keyword>
<feature type="transmembrane region" description="Helical" evidence="1">
    <location>
        <begin position="41"/>
        <end position="68"/>
    </location>
</feature>
<reference evidence="2" key="1">
    <citation type="journal article" date="2021" name="Proc. Natl. Acad. Sci. U.S.A.">
        <title>A Catalog of Tens of Thousands of Viruses from Human Metagenomes Reveals Hidden Associations with Chronic Diseases.</title>
        <authorList>
            <person name="Tisza M.J."/>
            <person name="Buck C.B."/>
        </authorList>
    </citation>
    <scope>NUCLEOTIDE SEQUENCE</scope>
    <source>
        <strain evidence="2">CtqPo10</strain>
    </source>
</reference>
<keyword evidence="1" id="KW-1133">Transmembrane helix</keyword>
<evidence type="ECO:0000313" key="2">
    <source>
        <dbReference type="EMBL" id="DAF54645.1"/>
    </source>
</evidence>
<feature type="transmembrane region" description="Helical" evidence="1">
    <location>
        <begin position="80"/>
        <end position="101"/>
    </location>
</feature>
<protein>
    <submittedName>
        <fullName evidence="2">Uncharacterized protein</fullName>
    </submittedName>
</protein>
<keyword evidence="1" id="KW-0472">Membrane</keyword>
<dbReference type="EMBL" id="BK032682">
    <property type="protein sequence ID" value="DAF54645.1"/>
    <property type="molecule type" value="Genomic_DNA"/>
</dbReference>
<accession>A0A8S5SUC8</accession>
<evidence type="ECO:0000256" key="1">
    <source>
        <dbReference type="SAM" id="Phobius"/>
    </source>
</evidence>